<protein>
    <submittedName>
        <fullName evidence="2">Uncharacterized protein</fullName>
    </submittedName>
</protein>
<evidence type="ECO:0000313" key="2">
    <source>
        <dbReference type="EMBL" id="RZC65516.1"/>
    </source>
</evidence>
<keyword evidence="3" id="KW-1185">Reference proteome</keyword>
<feature type="region of interest" description="Disordered" evidence="1">
    <location>
        <begin position="1"/>
        <end position="55"/>
    </location>
</feature>
<dbReference type="Gramene" id="RZC65516">
    <property type="protein sequence ID" value="RZC65516"/>
    <property type="gene ID" value="C5167_009204"/>
</dbReference>
<evidence type="ECO:0000256" key="1">
    <source>
        <dbReference type="SAM" id="MobiDB-lite"/>
    </source>
</evidence>
<name>A0A4Y7JY54_PAPSO</name>
<dbReference type="AlphaFoldDB" id="A0A4Y7JY54"/>
<accession>A0A4Y7JY54</accession>
<proteinExistence type="predicted"/>
<reference evidence="2 3" key="1">
    <citation type="journal article" date="2018" name="Science">
        <title>The opium poppy genome and morphinan production.</title>
        <authorList>
            <person name="Guo L."/>
            <person name="Winzer T."/>
            <person name="Yang X."/>
            <person name="Li Y."/>
            <person name="Ning Z."/>
            <person name="He Z."/>
            <person name="Teodor R."/>
            <person name="Lu Y."/>
            <person name="Bowser T.A."/>
            <person name="Graham I.A."/>
            <person name="Ye K."/>
        </authorList>
    </citation>
    <scope>NUCLEOTIDE SEQUENCE [LARGE SCALE GENOMIC DNA]</scope>
    <source>
        <strain evidence="3">cv. HN1</strain>
        <tissue evidence="2">Leaves</tissue>
    </source>
</reference>
<feature type="non-terminal residue" evidence="2">
    <location>
        <position position="1"/>
    </location>
</feature>
<sequence length="395" mass="45743">YPHRSWISSTRSGGRSCKNPPDLPVQPSDKTLKSSKSSKPPNPKPPRRKVVTDDRGKASLTLPLYDHDNPFLYDVLACRCKKDRTVNRASYQYDGNAWRVLKECSLRAQGLTSMSSYTPIDRRDDRVPWSVSFCHTPATDKQKDAGVFHLLNEIDVKRLKTVPGSNLPLPSSDRLRDEHDYDWTRTLLVVIGPWDWGWSYWNSLKPRVGAPSFNDLFDEPAAFDFVESHNLLTVPSYFVVDGESTKVGPLMANHMKLNPYEAVQNAYFNHEHLVHSERYMMLPKASFQEMTFVDGHAYLISHFSQFNVENSMEWSFKLMQFYRMRVVAFHVILTKMLRNTTLFFPSFPKNVANLSSKINRLRDFKPSFKLPMRNSLLMRSSVRTLRRPGMRIRTN</sequence>
<gene>
    <name evidence="2" type="ORF">C5167_009204</name>
</gene>
<dbReference type="Proteomes" id="UP000316621">
    <property type="component" value="Chromosome 6"/>
</dbReference>
<feature type="compositionally biased region" description="Polar residues" evidence="1">
    <location>
        <begin position="1"/>
        <end position="13"/>
    </location>
</feature>
<dbReference type="EMBL" id="CM010720">
    <property type="protein sequence ID" value="RZC65516.1"/>
    <property type="molecule type" value="Genomic_DNA"/>
</dbReference>
<organism evidence="2 3">
    <name type="scientific">Papaver somniferum</name>
    <name type="common">Opium poppy</name>
    <dbReference type="NCBI Taxonomy" id="3469"/>
    <lineage>
        <taxon>Eukaryota</taxon>
        <taxon>Viridiplantae</taxon>
        <taxon>Streptophyta</taxon>
        <taxon>Embryophyta</taxon>
        <taxon>Tracheophyta</taxon>
        <taxon>Spermatophyta</taxon>
        <taxon>Magnoliopsida</taxon>
        <taxon>Ranunculales</taxon>
        <taxon>Papaveraceae</taxon>
        <taxon>Papaveroideae</taxon>
        <taxon>Papaver</taxon>
    </lineage>
</organism>
<evidence type="ECO:0000313" key="3">
    <source>
        <dbReference type="Proteomes" id="UP000316621"/>
    </source>
</evidence>